<reference evidence="9" key="1">
    <citation type="submission" date="2020-01" db="EMBL/GenBank/DDBJ databases">
        <title>Draft genome sequence of the Termite Coptotermes fromosanus.</title>
        <authorList>
            <person name="Itakura S."/>
            <person name="Yosikawa Y."/>
            <person name="Umezawa K."/>
        </authorList>
    </citation>
    <scope>NUCLEOTIDE SEQUENCE [LARGE SCALE GENOMIC DNA]</scope>
</reference>
<keyword evidence="5" id="KW-1133">Transmembrane helix</keyword>
<dbReference type="EMBL" id="BLKM01007598">
    <property type="protein sequence ID" value="GFG31067.1"/>
    <property type="molecule type" value="Genomic_DNA"/>
</dbReference>
<dbReference type="InterPro" id="IPR003598">
    <property type="entry name" value="Ig_sub2"/>
</dbReference>
<evidence type="ECO:0000256" key="2">
    <source>
        <dbReference type="ARBA" id="ARBA00023136"/>
    </source>
</evidence>
<dbReference type="InterPro" id="IPR007110">
    <property type="entry name" value="Ig-like_dom"/>
</dbReference>
<evidence type="ECO:0000256" key="4">
    <source>
        <dbReference type="SAM" id="MobiDB-lite"/>
    </source>
</evidence>
<dbReference type="GO" id="GO:0016020">
    <property type="term" value="C:membrane"/>
    <property type="evidence" value="ECO:0007669"/>
    <property type="project" value="UniProtKB-SubCell"/>
</dbReference>
<keyword evidence="9" id="KW-1185">Reference proteome</keyword>
<evidence type="ECO:0000259" key="6">
    <source>
        <dbReference type="PROSITE" id="PS50835"/>
    </source>
</evidence>
<evidence type="ECO:0000313" key="8">
    <source>
        <dbReference type="EMBL" id="GFG31067.1"/>
    </source>
</evidence>
<evidence type="ECO:0000256" key="1">
    <source>
        <dbReference type="ARBA" id="ARBA00004167"/>
    </source>
</evidence>
<evidence type="ECO:0000256" key="3">
    <source>
        <dbReference type="ARBA" id="ARBA00023157"/>
    </source>
</evidence>
<dbReference type="InterPro" id="IPR003961">
    <property type="entry name" value="FN3_dom"/>
</dbReference>
<dbReference type="InterPro" id="IPR003599">
    <property type="entry name" value="Ig_sub"/>
</dbReference>
<keyword evidence="3" id="KW-1015">Disulfide bond</keyword>
<keyword evidence="5" id="KW-0812">Transmembrane</keyword>
<feature type="transmembrane region" description="Helical" evidence="5">
    <location>
        <begin position="472"/>
        <end position="492"/>
    </location>
</feature>
<dbReference type="AlphaFoldDB" id="A0A6L2PLW3"/>
<dbReference type="InterPro" id="IPR036179">
    <property type="entry name" value="Ig-like_dom_sf"/>
</dbReference>
<evidence type="ECO:0000313" key="9">
    <source>
        <dbReference type="Proteomes" id="UP000502823"/>
    </source>
</evidence>
<dbReference type="OrthoDB" id="10006996at2759"/>
<dbReference type="Pfam" id="PF08205">
    <property type="entry name" value="C2-set_2"/>
    <property type="match status" value="1"/>
</dbReference>
<comment type="subcellular location">
    <subcellularLocation>
        <location evidence="1">Membrane</location>
        <topology evidence="1">Single-pass membrane protein</topology>
    </subcellularLocation>
</comment>
<sequence>KPEPFVRWLVNGIMVDEEYEHNTGDVIENRLTWSSVKREDLNSVLSCQAINTDLTEPREVSLVLDIHLRPLTVRILTKQLPLVADRRYDVSCESAGSRPPAVITWYKGKRQLRRVKEETRENVTVSDLSFVPTTDDDGKSITCRAENPNITGAFLESSWKIDVVFPPIVSLVLGSTLNPDDIKEGDDVYFECHVKANPPWRKLSWLHNGVLLNHNQSARIIRSNQSLVLQKVTRQSAGNYVCIATNPEGETVSNELTFRVKYAPTCRQEHILVVGASRSESVDIACEVETDPPARSFKWKFNNSGETLEVSPERFSASSNGTMSILRYTPVTEMGYGTLSCWAQNAIGMQTSPCVFQVVAAGKPFPVRNCTLSNQTSSSVEVSCQPGFDGGLPQYFLLELYSADSGVPRYNLTSPDHPTFFLANLEPDVTFRIAVFAVNSKGRSVGIVLEEVTFRDAEKRTASDGELPMSPILGMVVGTALTLLSVVLLVVVKLRRSRSDRDQDGRQLQTEKHSAPNSTSLLHLTPAGKDLGPSGVRENFGDEKDPDIIPAKFASATAEPGPAVRPLVGNGNVILRELSPPCSYSPQQAPIPHPTSLPISPHGPSGHWVSPGPPSGMEPA</sequence>
<dbReference type="InterPro" id="IPR013162">
    <property type="entry name" value="CD80_C2-set"/>
</dbReference>
<evidence type="ECO:0008006" key="10">
    <source>
        <dbReference type="Google" id="ProtNLM"/>
    </source>
</evidence>
<dbReference type="InParanoid" id="A0A6L2PLW3"/>
<feature type="non-terminal residue" evidence="8">
    <location>
        <position position="620"/>
    </location>
</feature>
<evidence type="ECO:0000259" key="7">
    <source>
        <dbReference type="PROSITE" id="PS50853"/>
    </source>
</evidence>
<dbReference type="Pfam" id="PF13927">
    <property type="entry name" value="Ig_3"/>
    <property type="match status" value="1"/>
</dbReference>
<dbReference type="PANTHER" id="PTHR23278:SF31">
    <property type="entry name" value="SIDESTEP II, ISOFORM A"/>
    <property type="match status" value="1"/>
</dbReference>
<feature type="region of interest" description="Disordered" evidence="4">
    <location>
        <begin position="579"/>
        <end position="620"/>
    </location>
</feature>
<feature type="compositionally biased region" description="Pro residues" evidence="4">
    <location>
        <begin position="611"/>
        <end position="620"/>
    </location>
</feature>
<organism evidence="8 9">
    <name type="scientific">Coptotermes formosanus</name>
    <name type="common">Formosan subterranean termite</name>
    <dbReference type="NCBI Taxonomy" id="36987"/>
    <lineage>
        <taxon>Eukaryota</taxon>
        <taxon>Metazoa</taxon>
        <taxon>Ecdysozoa</taxon>
        <taxon>Arthropoda</taxon>
        <taxon>Hexapoda</taxon>
        <taxon>Insecta</taxon>
        <taxon>Pterygota</taxon>
        <taxon>Neoptera</taxon>
        <taxon>Polyneoptera</taxon>
        <taxon>Dictyoptera</taxon>
        <taxon>Blattodea</taxon>
        <taxon>Blattoidea</taxon>
        <taxon>Termitoidae</taxon>
        <taxon>Rhinotermitidae</taxon>
        <taxon>Coptotermes</taxon>
    </lineage>
</organism>
<dbReference type="SUPFAM" id="SSF48726">
    <property type="entry name" value="Immunoglobulin"/>
    <property type="match status" value="4"/>
</dbReference>
<dbReference type="PANTHER" id="PTHR23278">
    <property type="entry name" value="SIDESTEP PROTEIN"/>
    <property type="match status" value="1"/>
</dbReference>
<protein>
    <recommendedName>
        <fullName evidence="10">Nephrin</fullName>
    </recommendedName>
</protein>
<accession>A0A6L2PLW3</accession>
<feature type="domain" description="Fibronectin type-III" evidence="7">
    <location>
        <begin position="366"/>
        <end position="459"/>
    </location>
</feature>
<gene>
    <name evidence="8" type="ORF">Cfor_00685</name>
</gene>
<feature type="domain" description="Ig-like" evidence="6">
    <location>
        <begin position="70"/>
        <end position="162"/>
    </location>
</feature>
<dbReference type="SMART" id="SM00408">
    <property type="entry name" value="IGc2"/>
    <property type="match status" value="3"/>
</dbReference>
<proteinExistence type="predicted"/>
<dbReference type="SUPFAM" id="SSF49265">
    <property type="entry name" value="Fibronectin type III"/>
    <property type="match status" value="1"/>
</dbReference>
<feature type="non-terminal residue" evidence="8">
    <location>
        <position position="1"/>
    </location>
</feature>
<evidence type="ECO:0000256" key="5">
    <source>
        <dbReference type="SAM" id="Phobius"/>
    </source>
</evidence>
<feature type="domain" description="Ig-like" evidence="6">
    <location>
        <begin position="166"/>
        <end position="253"/>
    </location>
</feature>
<comment type="caution">
    <text evidence="8">The sequence shown here is derived from an EMBL/GenBank/DDBJ whole genome shotgun (WGS) entry which is preliminary data.</text>
</comment>
<dbReference type="InterPro" id="IPR013783">
    <property type="entry name" value="Ig-like_fold"/>
</dbReference>
<dbReference type="PROSITE" id="PS50853">
    <property type="entry name" value="FN3"/>
    <property type="match status" value="1"/>
</dbReference>
<dbReference type="CDD" id="cd00063">
    <property type="entry name" value="FN3"/>
    <property type="match status" value="1"/>
</dbReference>
<dbReference type="Proteomes" id="UP000502823">
    <property type="component" value="Unassembled WGS sequence"/>
</dbReference>
<dbReference type="SMART" id="SM00409">
    <property type="entry name" value="IG"/>
    <property type="match status" value="3"/>
</dbReference>
<dbReference type="PROSITE" id="PS50835">
    <property type="entry name" value="IG_LIKE"/>
    <property type="match status" value="3"/>
</dbReference>
<feature type="region of interest" description="Disordered" evidence="4">
    <location>
        <begin position="499"/>
        <end position="534"/>
    </location>
</feature>
<dbReference type="FunCoup" id="A0A6L2PLW3">
    <property type="interactions" value="3"/>
</dbReference>
<feature type="compositionally biased region" description="Basic and acidic residues" evidence="4">
    <location>
        <begin position="499"/>
        <end position="514"/>
    </location>
</feature>
<keyword evidence="2 5" id="KW-0472">Membrane</keyword>
<dbReference type="Gene3D" id="2.60.40.10">
    <property type="entry name" value="Immunoglobulins"/>
    <property type="match status" value="5"/>
</dbReference>
<name>A0A6L2PLW3_COPFO</name>
<feature type="domain" description="Ig-like" evidence="6">
    <location>
        <begin position="264"/>
        <end position="352"/>
    </location>
</feature>
<dbReference type="InterPro" id="IPR036116">
    <property type="entry name" value="FN3_sf"/>
</dbReference>
<dbReference type="SMART" id="SM00060">
    <property type="entry name" value="FN3"/>
    <property type="match status" value="1"/>
</dbReference>